<feature type="transmembrane region" description="Helical" evidence="1">
    <location>
        <begin position="37"/>
        <end position="58"/>
    </location>
</feature>
<proteinExistence type="predicted"/>
<dbReference type="Proteomes" id="UP000034067">
    <property type="component" value="Unassembled WGS sequence"/>
</dbReference>
<evidence type="ECO:0000256" key="1">
    <source>
        <dbReference type="SAM" id="Phobius"/>
    </source>
</evidence>
<keyword evidence="1" id="KW-0812">Transmembrane</keyword>
<dbReference type="PATRIC" id="fig|1618617.3.peg.611"/>
<dbReference type="Gene3D" id="2.30.30.40">
    <property type="entry name" value="SH3 Domains"/>
    <property type="match status" value="1"/>
</dbReference>
<reference evidence="3 4" key="1">
    <citation type="journal article" date="2015" name="Nature">
        <title>rRNA introns, odd ribosomes, and small enigmatic genomes across a large radiation of phyla.</title>
        <authorList>
            <person name="Brown C.T."/>
            <person name="Hug L.A."/>
            <person name="Thomas B.C."/>
            <person name="Sharon I."/>
            <person name="Castelle C.J."/>
            <person name="Singh A."/>
            <person name="Wilkins M.J."/>
            <person name="Williams K.H."/>
            <person name="Banfield J.F."/>
        </authorList>
    </citation>
    <scope>NUCLEOTIDE SEQUENCE [LARGE SCALE GENOMIC DNA]</scope>
</reference>
<dbReference type="AlphaFoldDB" id="A0A0G1PKY4"/>
<comment type="caution">
    <text evidence="3">The sequence shown here is derived from an EMBL/GenBank/DDBJ whole genome shotgun (WGS) entry which is preliminary data.</text>
</comment>
<dbReference type="Gene3D" id="2.60.40.10">
    <property type="entry name" value="Immunoglobulins"/>
    <property type="match status" value="1"/>
</dbReference>
<dbReference type="InterPro" id="IPR003646">
    <property type="entry name" value="SH3-like_bac-type"/>
</dbReference>
<dbReference type="PROSITE" id="PS51781">
    <property type="entry name" value="SH3B"/>
    <property type="match status" value="1"/>
</dbReference>
<accession>A0A0G1PKY4</accession>
<dbReference type="Pfam" id="PF05345">
    <property type="entry name" value="He_PIG"/>
    <property type="match status" value="1"/>
</dbReference>
<sequence length="390" mass="41742">MQSTISFLIVVLGYLAFGIWAIIWISRKKKVGEKISLRAKIIIAVIFFSSSSVLISMIEPSPPATPSEFVTYYVKPDVANVRECPSTSCKTLSTFPQNTELTFPGDLFDKYPDWAEVTFPDGKLGYVSKTVLSEDAVSAGLPPPARGSSSVGGIAIGPWVNIQTTVGQSYEFHFCEPPAAISGATCGGLADTATNPTGGRPPYSFVKKSGFLPPGITLELNGTLSGTPTQAGTYNFRLCAKDLYGGEGCQNLAVVVNKSEASATTIPTPITENAGFVKIESATCQALGYSVPDNPNSWIVYLITVTGTGGGSSLGFFCDHRYGGGPCHNQSLTCDSWTVKHVGSCVRETGQSETTEWTYQARGFINLEMGFNFGVQIGYEDEIRRNISCN</sequence>
<gene>
    <name evidence="3" type="ORF">UX48_C0048G0005</name>
</gene>
<keyword evidence="1" id="KW-1133">Transmembrane helix</keyword>
<protein>
    <submittedName>
        <fullName evidence="3">Outer membrane autotransporter barrel domain protein</fullName>
    </submittedName>
</protein>
<feature type="domain" description="SH3b" evidence="2">
    <location>
        <begin position="69"/>
        <end position="136"/>
    </location>
</feature>
<dbReference type="SMART" id="SM00287">
    <property type="entry name" value="SH3b"/>
    <property type="match status" value="1"/>
</dbReference>
<dbReference type="Pfam" id="PF08239">
    <property type="entry name" value="SH3_3"/>
    <property type="match status" value="1"/>
</dbReference>
<organism evidence="3 4">
    <name type="scientific">Candidatus Azambacteria bacterium GW2011_GWB1_46_27</name>
    <dbReference type="NCBI Taxonomy" id="1618617"/>
    <lineage>
        <taxon>Bacteria</taxon>
        <taxon>Candidatus Azamiibacteriota</taxon>
    </lineage>
</organism>
<dbReference type="EMBL" id="LCMJ01000048">
    <property type="protein sequence ID" value="KKU33347.1"/>
    <property type="molecule type" value="Genomic_DNA"/>
</dbReference>
<keyword evidence="1" id="KW-0472">Membrane</keyword>
<feature type="transmembrane region" description="Helical" evidence="1">
    <location>
        <begin position="6"/>
        <end position="25"/>
    </location>
</feature>
<evidence type="ECO:0000259" key="2">
    <source>
        <dbReference type="PROSITE" id="PS51781"/>
    </source>
</evidence>
<dbReference type="InterPro" id="IPR013783">
    <property type="entry name" value="Ig-like_fold"/>
</dbReference>
<evidence type="ECO:0000313" key="4">
    <source>
        <dbReference type="Proteomes" id="UP000034067"/>
    </source>
</evidence>
<evidence type="ECO:0000313" key="3">
    <source>
        <dbReference type="EMBL" id="KKU33347.1"/>
    </source>
</evidence>
<name>A0A0G1PKY4_9BACT</name>